<reference evidence="2 3" key="1">
    <citation type="submission" date="2018-07" db="EMBL/GenBank/DDBJ databases">
        <title>Complete genome sequence of Psychrobacillus sp. PB01, isolated from iceberg, and comparative genome analysis of Psychrobacillus strains.</title>
        <authorList>
            <person name="Lee P.C."/>
        </authorList>
    </citation>
    <scope>NUCLEOTIDE SEQUENCE [LARGE SCALE GENOMIC DNA]</scope>
    <source>
        <strain evidence="2 3">PB01</strain>
    </source>
</reference>
<keyword evidence="1" id="KW-0812">Transmembrane</keyword>
<proteinExistence type="predicted"/>
<keyword evidence="1" id="KW-1133">Transmembrane helix</keyword>
<keyword evidence="3" id="KW-1185">Reference proteome</keyword>
<protein>
    <submittedName>
        <fullName evidence="2">Uncharacterized protein</fullName>
    </submittedName>
</protein>
<dbReference type="Proteomes" id="UP000325517">
    <property type="component" value="Chromosome"/>
</dbReference>
<dbReference type="EMBL" id="CP031223">
    <property type="protein sequence ID" value="QFF97530.1"/>
    <property type="molecule type" value="Genomic_DNA"/>
</dbReference>
<dbReference type="AlphaFoldDB" id="A0A5J6SHZ1"/>
<dbReference type="RefSeq" id="WP_151698480.1">
    <property type="nucleotide sequence ID" value="NZ_CP031223.1"/>
</dbReference>
<evidence type="ECO:0000313" key="3">
    <source>
        <dbReference type="Proteomes" id="UP000325517"/>
    </source>
</evidence>
<dbReference type="OrthoDB" id="2970036at2"/>
<sequence>MFPEDPNDELPTRLGLAVGLIGSVIITIGFIINTIGEGIELSEINRKDEIDRKAGLRNKEHFNQIQRKLDFLLSEIDELKRRG</sequence>
<evidence type="ECO:0000313" key="2">
    <source>
        <dbReference type="EMBL" id="QFF97530.1"/>
    </source>
</evidence>
<keyword evidence="1" id="KW-0472">Membrane</keyword>
<accession>A0A5J6SHZ1</accession>
<dbReference type="KEGG" id="psyo:PB01_01160"/>
<evidence type="ECO:0000256" key="1">
    <source>
        <dbReference type="SAM" id="Phobius"/>
    </source>
</evidence>
<feature type="transmembrane region" description="Helical" evidence="1">
    <location>
        <begin position="14"/>
        <end position="36"/>
    </location>
</feature>
<name>A0A5J6SHZ1_9BACI</name>
<organism evidence="2 3">
    <name type="scientific">Psychrobacillus glaciei</name>
    <dbReference type="NCBI Taxonomy" id="2283160"/>
    <lineage>
        <taxon>Bacteria</taxon>
        <taxon>Bacillati</taxon>
        <taxon>Bacillota</taxon>
        <taxon>Bacilli</taxon>
        <taxon>Bacillales</taxon>
        <taxon>Bacillaceae</taxon>
        <taxon>Psychrobacillus</taxon>
    </lineage>
</organism>
<gene>
    <name evidence="2" type="ORF">PB01_01160</name>
</gene>